<reference evidence="1 2" key="1">
    <citation type="journal article" date="2013" name="Antonie Van Leeuwenhoek">
        <title>Paracoccus zhejiangensis sp. nov., isolated from activated sludge in wastewater-treatment system.</title>
        <authorList>
            <person name="Wu Z.G."/>
            <person name="Zhang D.F."/>
            <person name="Liu Y.L."/>
            <person name="Wang F."/>
            <person name="Jiang X."/>
            <person name="Li C."/>
            <person name="Li S.P."/>
            <person name="Hong Q."/>
            <person name="Li W.J."/>
        </authorList>
    </citation>
    <scope>NUCLEOTIDE SEQUENCE [LARGE SCALE GENOMIC DNA]</scope>
    <source>
        <strain evidence="1 2">J6</strain>
        <plasmid evidence="2">Plasmid ppz02</plasmid>
    </source>
</reference>
<dbReference type="AlphaFoldDB" id="A0A2H5F598"/>
<gene>
    <name evidence="1" type="ORF">CX676_20610</name>
</gene>
<proteinExistence type="predicted"/>
<organism evidence="1 2">
    <name type="scientific">Paracoccus zhejiangensis</name>
    <dbReference type="NCBI Taxonomy" id="1077935"/>
    <lineage>
        <taxon>Bacteria</taxon>
        <taxon>Pseudomonadati</taxon>
        <taxon>Pseudomonadota</taxon>
        <taxon>Alphaproteobacteria</taxon>
        <taxon>Rhodobacterales</taxon>
        <taxon>Paracoccaceae</taxon>
        <taxon>Paracoccus</taxon>
    </lineage>
</organism>
<dbReference type="EMBL" id="CP025432">
    <property type="protein sequence ID" value="AUH66719.1"/>
    <property type="molecule type" value="Genomic_DNA"/>
</dbReference>
<name>A0A2H5F598_9RHOB</name>
<keyword evidence="1" id="KW-0614">Plasmid</keyword>
<evidence type="ECO:0000313" key="2">
    <source>
        <dbReference type="Proteomes" id="UP000234530"/>
    </source>
</evidence>
<protein>
    <submittedName>
        <fullName evidence="1">Uncharacterized protein</fullName>
    </submittedName>
</protein>
<keyword evidence="2" id="KW-1185">Reference proteome</keyword>
<dbReference type="Proteomes" id="UP000234530">
    <property type="component" value="Plasmid pPZ02"/>
</dbReference>
<dbReference type="KEGG" id="pzh:CX676_20610"/>
<sequence length="105" mass="12276">MPAGHPSANKFRNRTLRHIEHSVRLALVTCTGCGRACRYWAHDLIKVLGPDHDLLVPPFICSKCRRREWMDIHWIVPSATELQDGLTVRRPVKQVVRWIWRDEKA</sequence>
<evidence type="ECO:0000313" key="1">
    <source>
        <dbReference type="EMBL" id="AUH66719.1"/>
    </source>
</evidence>
<accession>A0A2H5F598</accession>
<geneLocation type="plasmid" evidence="2">
    <name>ppz02</name>
</geneLocation>
<dbReference type="RefSeq" id="WP_101754686.1">
    <property type="nucleotide sequence ID" value="NZ_CP025432.1"/>
</dbReference>